<sequence length="212" mass="22882">MRVLVIGTEDLTGEHVIKQLSDKQHEAVALVGTKSKVDEMGRLGAADVFVQENDGYAKAFSACDAVIYVGDASARTGESKPILIDHQSVIDSVHAARDQGVKRFLLMSAMRANETDKGGSGTDGAKDQPEELLRNAELTYTILRTGKPVDKPGKGKIEAALSLKSKESEIPKEDIATVLVEALELEEAYNRTIEVSSGEMPIREALQQISSD</sequence>
<name>U5L8D9_9BACI</name>
<proteinExistence type="predicted"/>
<dbReference type="Pfam" id="PF13460">
    <property type="entry name" value="NAD_binding_10"/>
    <property type="match status" value="1"/>
</dbReference>
<dbReference type="InterPro" id="IPR016040">
    <property type="entry name" value="NAD(P)-bd_dom"/>
</dbReference>
<dbReference type="PANTHER" id="PTHR15020">
    <property type="entry name" value="FLAVIN REDUCTASE-RELATED"/>
    <property type="match status" value="1"/>
</dbReference>
<evidence type="ECO:0000313" key="2">
    <source>
        <dbReference type="EMBL" id="AGX02902.1"/>
    </source>
</evidence>
<protein>
    <recommendedName>
        <fullName evidence="1">NAD(P)-binding domain-containing protein</fullName>
    </recommendedName>
</protein>
<keyword evidence="3" id="KW-1185">Reference proteome</keyword>
<dbReference type="Proteomes" id="UP000017805">
    <property type="component" value="Chromosome"/>
</dbReference>
<dbReference type="OrthoDB" id="2425989at2"/>
<dbReference type="KEGG" id="bif:N288_04725"/>
<organism evidence="2 3">
    <name type="scientific">Bacillus infantis NRRL B-14911</name>
    <dbReference type="NCBI Taxonomy" id="1367477"/>
    <lineage>
        <taxon>Bacteria</taxon>
        <taxon>Bacillati</taxon>
        <taxon>Bacillota</taxon>
        <taxon>Bacilli</taxon>
        <taxon>Bacillales</taxon>
        <taxon>Bacillaceae</taxon>
        <taxon>Bacillus</taxon>
    </lineage>
</organism>
<dbReference type="STRING" id="1367477.N288_04725"/>
<dbReference type="SUPFAM" id="SSF51735">
    <property type="entry name" value="NAD(P)-binding Rossmann-fold domains"/>
    <property type="match status" value="1"/>
</dbReference>
<evidence type="ECO:0000313" key="3">
    <source>
        <dbReference type="Proteomes" id="UP000017805"/>
    </source>
</evidence>
<dbReference type="PATRIC" id="fig|1367477.3.peg.877"/>
<gene>
    <name evidence="2" type="ORF">N288_04725</name>
</gene>
<accession>U5L8D9</accession>
<dbReference type="InterPro" id="IPR036291">
    <property type="entry name" value="NAD(P)-bd_dom_sf"/>
</dbReference>
<dbReference type="PANTHER" id="PTHR15020:SF50">
    <property type="entry name" value="UPF0659 PROTEIN YMR090W"/>
    <property type="match status" value="1"/>
</dbReference>
<dbReference type="RefSeq" id="WP_009791930.1">
    <property type="nucleotide sequence ID" value="NC_022524.1"/>
</dbReference>
<dbReference type="Gene3D" id="3.40.50.720">
    <property type="entry name" value="NAD(P)-binding Rossmann-like Domain"/>
    <property type="match status" value="1"/>
</dbReference>
<dbReference type="AlphaFoldDB" id="U5L8D9"/>
<evidence type="ECO:0000259" key="1">
    <source>
        <dbReference type="Pfam" id="PF13460"/>
    </source>
</evidence>
<reference evidence="2 3" key="1">
    <citation type="submission" date="2013-07" db="EMBL/GenBank/DDBJ databases">
        <title>Complete genome sequence of Bacillus infantis NRRL B-14911 that has potential to induce cardiac disease by antigenic mimicry.</title>
        <authorList>
            <person name="Massilamany C."/>
            <person name="Smith T.P.L."/>
            <person name="Loy J.D."/>
            <person name="Barletta R."/>
            <person name="Reddy J."/>
        </authorList>
    </citation>
    <scope>NUCLEOTIDE SEQUENCE [LARGE SCALE GENOMIC DNA]</scope>
    <source>
        <strain evidence="2 3">NRRL B-14911</strain>
    </source>
</reference>
<dbReference type="HOGENOM" id="CLU_025711_1_2_9"/>
<feature type="domain" description="NAD(P)-binding" evidence="1">
    <location>
        <begin position="12"/>
        <end position="184"/>
    </location>
</feature>
<dbReference type="EMBL" id="CP006643">
    <property type="protein sequence ID" value="AGX02902.1"/>
    <property type="molecule type" value="Genomic_DNA"/>
</dbReference>